<evidence type="ECO:0000313" key="2">
    <source>
        <dbReference type="Proteomes" id="UP000448292"/>
    </source>
</evidence>
<sequence>METILEDINAIRTAEQSTLICSMKPARFKAFIRIVRELVKLHGPHPIRFEHGRMAQPIGNGNFIVELDMGNLLGNGDGKQGSVPANPGGFSGNFIASDTHLRELSGVVGAGPVEVHDCDGVILFSNGHTEGFLYKSSQAAPHLSAPILKNATQLGEEVKDLEPKDLKAFVGKNRLVSLNCFSGQLEQITTRAKCPYTFRTASQPVLMGRKPDATFTAQHFLALAGKLELSLSLWRDAQGTWLKTHSRAKMVNALVTFELLY</sequence>
<keyword evidence="2" id="KW-1185">Reference proteome</keyword>
<dbReference type="AlphaFoldDB" id="A0A7M3M9S7"/>
<dbReference type="OrthoDB" id="5455290at2"/>
<dbReference type="EMBL" id="QMIE01000040">
    <property type="protein sequence ID" value="TVM13482.1"/>
    <property type="molecule type" value="Genomic_DNA"/>
</dbReference>
<feature type="non-terminal residue" evidence="1">
    <location>
        <position position="261"/>
    </location>
</feature>
<dbReference type="RefSeq" id="WP_144304651.1">
    <property type="nucleotide sequence ID" value="NZ_QMIE01000040.1"/>
</dbReference>
<organism evidence="1 2">
    <name type="scientific">Oceanidesulfovibrio indonesiensis</name>
    <dbReference type="NCBI Taxonomy" id="54767"/>
    <lineage>
        <taxon>Bacteria</taxon>
        <taxon>Pseudomonadati</taxon>
        <taxon>Thermodesulfobacteriota</taxon>
        <taxon>Desulfovibrionia</taxon>
        <taxon>Desulfovibrionales</taxon>
        <taxon>Desulfovibrionaceae</taxon>
        <taxon>Oceanidesulfovibrio</taxon>
    </lineage>
</organism>
<comment type="caution">
    <text evidence="1">The sequence shown here is derived from an EMBL/GenBank/DDBJ whole genome shotgun (WGS) entry which is preliminary data.</text>
</comment>
<evidence type="ECO:0000313" key="1">
    <source>
        <dbReference type="EMBL" id="TVM13482.1"/>
    </source>
</evidence>
<proteinExistence type="predicted"/>
<dbReference type="Proteomes" id="UP000448292">
    <property type="component" value="Unassembled WGS sequence"/>
</dbReference>
<protein>
    <submittedName>
        <fullName evidence="1">Uncharacterized protein</fullName>
    </submittedName>
</protein>
<reference evidence="1 2" key="1">
    <citation type="submission" date="2018-06" db="EMBL/GenBank/DDBJ databases">
        <title>Complete genome of Desulfovibrio indonesiensis P37SLT.</title>
        <authorList>
            <person name="Crispim J.S."/>
            <person name="Vidigal P.M.P."/>
            <person name="Silva L.C.F."/>
            <person name="Laguardia C.N."/>
            <person name="Araujo L.C."/>
            <person name="Dias R.S."/>
            <person name="Sousa M.P."/>
            <person name="Paula S.O."/>
            <person name="Silva C."/>
        </authorList>
    </citation>
    <scope>NUCLEOTIDE SEQUENCE [LARGE SCALE GENOMIC DNA]</scope>
    <source>
        <strain evidence="1 2">P37SLT</strain>
    </source>
</reference>
<name>A0A7M3M9S7_9BACT</name>
<accession>A0A7M3M9S7</accession>
<gene>
    <name evidence="1" type="ORF">DPQ33_18290</name>
</gene>